<feature type="region of interest" description="Disordered" evidence="1">
    <location>
        <begin position="1"/>
        <end position="128"/>
    </location>
</feature>
<proteinExistence type="predicted"/>
<feature type="region of interest" description="Disordered" evidence="1">
    <location>
        <begin position="173"/>
        <end position="216"/>
    </location>
</feature>
<keyword evidence="3" id="KW-1185">Reference proteome</keyword>
<feature type="region of interest" description="Disordered" evidence="1">
    <location>
        <begin position="514"/>
        <end position="549"/>
    </location>
</feature>
<dbReference type="OrthoDB" id="55331at2759"/>
<feature type="compositionally biased region" description="Basic and acidic residues" evidence="1">
    <location>
        <begin position="30"/>
        <end position="46"/>
    </location>
</feature>
<dbReference type="AlphaFoldDB" id="A0A448YU79"/>
<sequence>MPCDYSNIEHTNSSEEEEDESRKKRGSSTRKNESEHSKKVRSDRNISVDNTSCGSSAKTNALDDQIREGRGEQEAIPTPTSMPMDSDSSSMVDTNANVPIATTSSRTDDRSHGSNHSYRTFTTNEQQEKQRHQWGEIWDLESALLYLVQLGTGSRSNGYNNCETKWVVHNEKDRSNTNKSFSKKVEVQISDGDANRDKDQDQSIHRDDDSKSDETAVVREYLTPEKNSWIRFRAAHAGDASSIAQWYRRKRSEDGNHDLCPSNSSTMESTTNYETTHDRSDSNVVKEEEVVSDQHEDPEIDKHAILRNASTSDDESSSDRQRQGSTRNEEEQERHIPHGGGEEKEGEAHSSSLQLEHWLAEGLGDENTCPCVYGLLAYVHRLPNETTGKDSSLQDTAIDNGLNSSEAVNLLPLEYSNGSTPCHDDQIQCLAAVVLLSLSWTSGKRNLRIEWMSIDANQLQTGDEALAVQQKIWLRIHTLSVMTACEAIDVDEFVLCTATTTSALQQQSILSSSAFEEEPLNDGNRTKRRPKNDVTPQPTRIDRVVPSPE</sequence>
<accession>A0A448YU79</accession>
<feature type="compositionally biased region" description="Basic and acidic residues" evidence="1">
    <location>
        <begin position="275"/>
        <end position="304"/>
    </location>
</feature>
<evidence type="ECO:0000313" key="3">
    <source>
        <dbReference type="Proteomes" id="UP000291116"/>
    </source>
</evidence>
<protein>
    <submittedName>
        <fullName evidence="2">Uncharacterized protein</fullName>
    </submittedName>
</protein>
<evidence type="ECO:0000256" key="1">
    <source>
        <dbReference type="SAM" id="MobiDB-lite"/>
    </source>
</evidence>
<feature type="compositionally biased region" description="Low complexity" evidence="1">
    <location>
        <begin position="77"/>
        <end position="94"/>
    </location>
</feature>
<feature type="region of interest" description="Disordered" evidence="1">
    <location>
        <begin position="253"/>
        <end position="353"/>
    </location>
</feature>
<feature type="compositionally biased region" description="Polar residues" evidence="1">
    <location>
        <begin position="95"/>
        <end position="105"/>
    </location>
</feature>
<dbReference type="Proteomes" id="UP000291116">
    <property type="component" value="Unassembled WGS sequence"/>
</dbReference>
<feature type="compositionally biased region" description="Polar residues" evidence="1">
    <location>
        <begin position="47"/>
        <end position="59"/>
    </location>
</feature>
<gene>
    <name evidence="2" type="ORF">PSNMU_V1.4_AUG-EV-PASAV3_0001240</name>
</gene>
<reference evidence="2 3" key="1">
    <citation type="submission" date="2019-01" db="EMBL/GenBank/DDBJ databases">
        <authorList>
            <person name="Ferrante I. M."/>
        </authorList>
    </citation>
    <scope>NUCLEOTIDE SEQUENCE [LARGE SCALE GENOMIC DNA]</scope>
    <source>
        <strain evidence="2 3">B856</strain>
    </source>
</reference>
<evidence type="ECO:0000313" key="2">
    <source>
        <dbReference type="EMBL" id="VEU33321.1"/>
    </source>
</evidence>
<dbReference type="EMBL" id="CAACVS010000001">
    <property type="protein sequence ID" value="VEU33321.1"/>
    <property type="molecule type" value="Genomic_DNA"/>
</dbReference>
<feature type="compositionally biased region" description="Basic and acidic residues" evidence="1">
    <location>
        <begin position="193"/>
        <end position="216"/>
    </location>
</feature>
<name>A0A448YU79_9STRA</name>
<feature type="compositionally biased region" description="Polar residues" evidence="1">
    <location>
        <begin position="114"/>
        <end position="125"/>
    </location>
</feature>
<feature type="compositionally biased region" description="Basic and acidic residues" evidence="1">
    <location>
        <begin position="317"/>
        <end position="348"/>
    </location>
</feature>
<organism evidence="2 3">
    <name type="scientific">Pseudo-nitzschia multistriata</name>
    <dbReference type="NCBI Taxonomy" id="183589"/>
    <lineage>
        <taxon>Eukaryota</taxon>
        <taxon>Sar</taxon>
        <taxon>Stramenopiles</taxon>
        <taxon>Ochrophyta</taxon>
        <taxon>Bacillariophyta</taxon>
        <taxon>Bacillariophyceae</taxon>
        <taxon>Bacillariophycidae</taxon>
        <taxon>Bacillariales</taxon>
        <taxon>Bacillariaceae</taxon>
        <taxon>Pseudo-nitzschia</taxon>
    </lineage>
</organism>
<feature type="compositionally biased region" description="Basic and acidic residues" evidence="1">
    <location>
        <begin position="64"/>
        <end position="73"/>
    </location>
</feature>
<feature type="compositionally biased region" description="Polar residues" evidence="1">
    <location>
        <begin position="261"/>
        <end position="274"/>
    </location>
</feature>